<proteinExistence type="predicted"/>
<evidence type="ECO:0000313" key="4">
    <source>
        <dbReference type="EMBL" id="SEQ79436.1"/>
    </source>
</evidence>
<dbReference type="OrthoDB" id="9801954at2"/>
<dbReference type="InterPro" id="IPR050834">
    <property type="entry name" value="Glycosyltransf_2"/>
</dbReference>
<dbReference type="RefSeq" id="WP_074722906.1">
    <property type="nucleotide sequence ID" value="NZ_CBCRVS010000008.1"/>
</dbReference>
<protein>
    <recommendedName>
        <fullName evidence="6">Glycosyltransferase</fullName>
    </recommendedName>
</protein>
<dbReference type="SUPFAM" id="SSF53448">
    <property type="entry name" value="Nucleotide-diphospho-sugar transferases"/>
    <property type="match status" value="1"/>
</dbReference>
<feature type="domain" description="Galactosyltransferase C-terminal" evidence="3">
    <location>
        <begin position="167"/>
        <end position="228"/>
    </location>
</feature>
<dbReference type="Proteomes" id="UP000183658">
    <property type="component" value="Unassembled WGS sequence"/>
</dbReference>
<dbReference type="CDD" id="cd06420">
    <property type="entry name" value="GT2_Chondriotin_Pol_N"/>
    <property type="match status" value="1"/>
</dbReference>
<evidence type="ECO:0000259" key="3">
    <source>
        <dbReference type="Pfam" id="PF02709"/>
    </source>
</evidence>
<keyword evidence="1" id="KW-0808">Transferase</keyword>
<dbReference type="PANTHER" id="PTHR43685">
    <property type="entry name" value="GLYCOSYLTRANSFERASE"/>
    <property type="match status" value="1"/>
</dbReference>
<dbReference type="PANTHER" id="PTHR43685:SF3">
    <property type="entry name" value="SLR2126 PROTEIN"/>
    <property type="match status" value="1"/>
</dbReference>
<dbReference type="GO" id="GO:0016740">
    <property type="term" value="F:transferase activity"/>
    <property type="evidence" value="ECO:0007669"/>
    <property type="project" value="UniProtKB-KW"/>
</dbReference>
<gene>
    <name evidence="4" type="ORF">SAMN05444355_104148</name>
</gene>
<dbReference type="Pfam" id="PF00535">
    <property type="entry name" value="Glycos_transf_2"/>
    <property type="match status" value="1"/>
</dbReference>
<dbReference type="AlphaFoldDB" id="A0A1H9IY12"/>
<dbReference type="InterPro" id="IPR027791">
    <property type="entry name" value="Galactosyl_T_C"/>
</dbReference>
<organism evidence="4 5">
    <name type="scientific">Flavobacterium frigoris</name>
    <dbReference type="NCBI Taxonomy" id="229204"/>
    <lineage>
        <taxon>Bacteria</taxon>
        <taxon>Pseudomonadati</taxon>
        <taxon>Bacteroidota</taxon>
        <taxon>Flavobacteriia</taxon>
        <taxon>Flavobacteriales</taxon>
        <taxon>Flavobacteriaceae</taxon>
        <taxon>Flavobacterium</taxon>
    </lineage>
</organism>
<accession>A0A1H9IY12</accession>
<dbReference type="InterPro" id="IPR029044">
    <property type="entry name" value="Nucleotide-diphossugar_trans"/>
</dbReference>
<evidence type="ECO:0008006" key="6">
    <source>
        <dbReference type="Google" id="ProtNLM"/>
    </source>
</evidence>
<name>A0A1H9IY12_FLAFI</name>
<keyword evidence="5" id="KW-1185">Reference proteome</keyword>
<evidence type="ECO:0000259" key="2">
    <source>
        <dbReference type="Pfam" id="PF00535"/>
    </source>
</evidence>
<dbReference type="InterPro" id="IPR001173">
    <property type="entry name" value="Glyco_trans_2-like"/>
</dbReference>
<dbReference type="Pfam" id="PF02709">
    <property type="entry name" value="Glyco_transf_7C"/>
    <property type="match status" value="1"/>
</dbReference>
<feature type="domain" description="Glycosyltransferase 2-like" evidence="2">
    <location>
        <begin position="4"/>
        <end position="110"/>
    </location>
</feature>
<sequence>MKSSLLISTYNWPDALELVLKSVLSQTHLVNEILIADDGSRSETKQLIEKFQQQSTIPVRYFWQEDIGFRKSKILNKAIAETEADYIIQVDGDCIMHPKFVEDHLQYSQLGIYLYGSRVNILPEFVGAVFRNKLVKFNLFSKEIKNKSRTLYVPFLAKLYKPHEGMSRKFRGCNVSFWRNDFIAINGYNEDFEGWGREDSDLAIRLGNNGIKAKRLRYAGIVYHLYHKVNSKQNLELNNQIQEKTIADRIVVCENGINKYLK</sequence>
<dbReference type="EMBL" id="FOFZ01000004">
    <property type="protein sequence ID" value="SEQ79436.1"/>
    <property type="molecule type" value="Genomic_DNA"/>
</dbReference>
<evidence type="ECO:0000256" key="1">
    <source>
        <dbReference type="ARBA" id="ARBA00022679"/>
    </source>
</evidence>
<evidence type="ECO:0000313" key="5">
    <source>
        <dbReference type="Proteomes" id="UP000183658"/>
    </source>
</evidence>
<dbReference type="Gene3D" id="3.90.550.10">
    <property type="entry name" value="Spore Coat Polysaccharide Biosynthesis Protein SpsA, Chain A"/>
    <property type="match status" value="1"/>
</dbReference>
<reference evidence="5" key="1">
    <citation type="submission" date="2016-10" db="EMBL/GenBank/DDBJ databases">
        <authorList>
            <person name="Varghese N."/>
            <person name="Submissions S."/>
        </authorList>
    </citation>
    <scope>NUCLEOTIDE SEQUENCE [LARGE SCALE GENOMIC DNA]</scope>
    <source>
        <strain evidence="5">DSM 15719</strain>
    </source>
</reference>